<reference evidence="2" key="1">
    <citation type="submission" date="2016-10" db="EMBL/GenBank/DDBJ databases">
        <authorList>
            <person name="Varghese N."/>
            <person name="Submissions S."/>
        </authorList>
    </citation>
    <scope>NUCLEOTIDE SEQUENCE [LARGE SCALE GENOMIC DNA]</scope>
    <source>
        <strain evidence="2">NRRL B-59562</strain>
    </source>
</reference>
<proteinExistence type="predicted"/>
<dbReference type="AlphaFoldDB" id="A0A1H3DM20"/>
<gene>
    <name evidence="1" type="ORF">SAMN05216287_3479</name>
</gene>
<protein>
    <submittedName>
        <fullName evidence="1">Uncharacterized protein</fullName>
    </submittedName>
</protein>
<dbReference type="STRING" id="1007099.SAMN05216287_3479"/>
<keyword evidence="2" id="KW-1185">Reference proteome</keyword>
<dbReference type="EMBL" id="FNNU01000005">
    <property type="protein sequence ID" value="SDX67421.1"/>
    <property type="molecule type" value="Genomic_DNA"/>
</dbReference>
<accession>A0A1H3DM20</accession>
<dbReference type="RefSeq" id="WP_090230905.1">
    <property type="nucleotide sequence ID" value="NZ_FNNU01000005.1"/>
</dbReference>
<dbReference type="Proteomes" id="UP000243778">
    <property type="component" value="Unassembled WGS sequence"/>
</dbReference>
<organism evidence="1 2">
    <name type="scientific">Pseudomonas kuykendallii</name>
    <dbReference type="NCBI Taxonomy" id="1007099"/>
    <lineage>
        <taxon>Bacteria</taxon>
        <taxon>Pseudomonadati</taxon>
        <taxon>Pseudomonadota</taxon>
        <taxon>Gammaproteobacteria</taxon>
        <taxon>Pseudomonadales</taxon>
        <taxon>Pseudomonadaceae</taxon>
        <taxon>Pseudomonas</taxon>
    </lineage>
</organism>
<name>A0A1H3DM20_9PSED</name>
<evidence type="ECO:0000313" key="1">
    <source>
        <dbReference type="EMBL" id="SDX67421.1"/>
    </source>
</evidence>
<sequence length="93" mass="10661">MTEEAHTIDPRIAEHTPYIAALADKHPLLINLVKRMLDSSNYFRDSDYHEARGYLTALMWSDAIPAGPCYFDQYMAPLRALYQVATEDMGQRP</sequence>
<evidence type="ECO:0000313" key="2">
    <source>
        <dbReference type="Proteomes" id="UP000243778"/>
    </source>
</evidence>